<dbReference type="InterPro" id="IPR045584">
    <property type="entry name" value="Pilin-like"/>
</dbReference>
<evidence type="ECO:0000313" key="3">
    <source>
        <dbReference type="Proteomes" id="UP000068905"/>
    </source>
</evidence>
<dbReference type="Proteomes" id="UP000068905">
    <property type="component" value="Chromosome"/>
</dbReference>
<feature type="transmembrane region" description="Helical" evidence="1">
    <location>
        <begin position="21"/>
        <end position="42"/>
    </location>
</feature>
<evidence type="ECO:0000313" key="2">
    <source>
        <dbReference type="EMBL" id="ALE01695.1"/>
    </source>
</evidence>
<reference evidence="2 3" key="1">
    <citation type="journal article" date="2015" name="Genome Announc.">
        <title>Genome Sequence of 'Candidatus Thioglobus singularis' Strain PS1, a Mixotroph from the SUP05 Clade of Marine Gammaproteobacteria.</title>
        <authorList>
            <person name="Marshall K.T."/>
            <person name="Morris R.M."/>
        </authorList>
    </citation>
    <scope>NUCLEOTIDE SEQUENCE [LARGE SCALE GENOMIC DNA]</scope>
    <source>
        <strain evidence="2 3">PS1</strain>
    </source>
</reference>
<keyword evidence="1" id="KW-1133">Transmembrane helix</keyword>
<dbReference type="Pfam" id="PF07963">
    <property type="entry name" value="N_methyl"/>
    <property type="match status" value="1"/>
</dbReference>
<keyword evidence="3" id="KW-1185">Reference proteome</keyword>
<dbReference type="Gene3D" id="3.30.700.10">
    <property type="entry name" value="Glycoprotein, Type 4 Pilin"/>
    <property type="match status" value="1"/>
</dbReference>
<proteinExistence type="predicted"/>
<protein>
    <submittedName>
        <fullName evidence="2">Fimbrial protein pilin</fullName>
    </submittedName>
</protein>
<accession>A0A0M3T1W1</accession>
<dbReference type="EMBL" id="CP006911">
    <property type="protein sequence ID" value="ALE01695.1"/>
    <property type="molecule type" value="Genomic_DNA"/>
</dbReference>
<name>A0A0M3T1W1_9GAMM</name>
<gene>
    <name evidence="2" type="ORF">W908_03310</name>
</gene>
<keyword evidence="1" id="KW-0472">Membrane</keyword>
<dbReference type="STRING" id="1125411.W908_03310"/>
<dbReference type="SUPFAM" id="SSF54523">
    <property type="entry name" value="Pili subunits"/>
    <property type="match status" value="1"/>
</dbReference>
<evidence type="ECO:0000256" key="1">
    <source>
        <dbReference type="SAM" id="Phobius"/>
    </source>
</evidence>
<dbReference type="AlphaFoldDB" id="A0A0M3T1W1"/>
<keyword evidence="1" id="KW-0812">Transmembrane</keyword>
<dbReference type="InterPro" id="IPR012902">
    <property type="entry name" value="N_methyl_site"/>
</dbReference>
<organism evidence="2 3">
    <name type="scientific">Candidatus Pseudothioglobus singularis PS1</name>
    <dbReference type="NCBI Taxonomy" id="1125411"/>
    <lineage>
        <taxon>Bacteria</taxon>
        <taxon>Pseudomonadati</taxon>
        <taxon>Pseudomonadota</taxon>
        <taxon>Gammaproteobacteria</taxon>
        <taxon>Candidatus Pseudothioglobaceae</taxon>
        <taxon>Candidatus Pseudothioglobus</taxon>
    </lineage>
</organism>
<sequence length="164" mass="17775">MKPIKMIKTKVVEMKKKAFTLIELLIVVAIIGILAGVGVPMYNGYMATAKVQSATTNHKNVKSFVAATLTKCSTGSQYVTLGSSNRYCNQNANTWASYFRTYFNSINKNPYGGSYVTTTTSSPILGGTMISYSGNRIVLRTNIGNESGGNAYSPSSGYDYITKE</sequence>
<dbReference type="KEGG" id="tsn:W908_03310"/>
<dbReference type="NCBIfam" id="TIGR02532">
    <property type="entry name" value="IV_pilin_GFxxxE"/>
    <property type="match status" value="1"/>
</dbReference>